<feature type="domain" description="Phosphomevalonate dehydratase large subunit-like" evidence="1">
    <location>
        <begin position="8"/>
        <end position="132"/>
    </location>
</feature>
<accession>A0A0F9BHP0</accession>
<organism evidence="2">
    <name type="scientific">marine sediment metagenome</name>
    <dbReference type="NCBI Taxonomy" id="412755"/>
    <lineage>
        <taxon>unclassified sequences</taxon>
        <taxon>metagenomes</taxon>
        <taxon>ecological metagenomes</taxon>
    </lineage>
</organism>
<evidence type="ECO:0000259" key="1">
    <source>
        <dbReference type="Pfam" id="PF04412"/>
    </source>
</evidence>
<dbReference type="AlphaFoldDB" id="A0A0F9BHP0"/>
<reference evidence="2" key="1">
    <citation type="journal article" date="2015" name="Nature">
        <title>Complex archaea that bridge the gap between prokaryotes and eukaryotes.</title>
        <authorList>
            <person name="Spang A."/>
            <person name="Saw J.H."/>
            <person name="Jorgensen S.L."/>
            <person name="Zaremba-Niedzwiedzka K."/>
            <person name="Martijn J."/>
            <person name="Lind A.E."/>
            <person name="van Eijk R."/>
            <person name="Schleper C."/>
            <person name="Guy L."/>
            <person name="Ettema T.J."/>
        </authorList>
    </citation>
    <scope>NUCLEOTIDE SEQUENCE</scope>
</reference>
<comment type="caution">
    <text evidence="2">The sequence shown here is derived from an EMBL/GenBank/DDBJ whole genome shotgun (WGS) entry which is preliminary data.</text>
</comment>
<name>A0A0F9BHP0_9ZZZZ</name>
<dbReference type="Pfam" id="PF04412">
    <property type="entry name" value="AcnX"/>
    <property type="match status" value="1"/>
</dbReference>
<dbReference type="EMBL" id="LAZR01049227">
    <property type="protein sequence ID" value="KKK90134.1"/>
    <property type="molecule type" value="Genomic_DNA"/>
</dbReference>
<protein>
    <recommendedName>
        <fullName evidence="1">Phosphomevalonate dehydratase large subunit-like domain-containing protein</fullName>
    </recommendedName>
</protein>
<gene>
    <name evidence="2" type="ORF">LCGC14_2726120</name>
</gene>
<dbReference type="InterPro" id="IPR007506">
    <property type="entry name" value="PMDh-L-like_dom"/>
</dbReference>
<evidence type="ECO:0000313" key="2">
    <source>
        <dbReference type="EMBL" id="KKK90134.1"/>
    </source>
</evidence>
<feature type="non-terminal residue" evidence="2">
    <location>
        <position position="133"/>
    </location>
</feature>
<proteinExistence type="predicted"/>
<sequence length="133" mass="15430">MDFEKLKINLTQDEKEILNRRDGPVMEKVLRTIVFYGEVLDADRLVEITNSGHLVITYAIPGIAPSMEMLDELIDSKMKVEKSFTLDPKPPLDFENWNLKPEQKKLLLQMYADQKEYDKKMLLLGLRDPDACT</sequence>